<dbReference type="FunCoup" id="G5BPV4">
    <property type="interactions" value="6"/>
</dbReference>
<dbReference type="GO" id="GO:0008289">
    <property type="term" value="F:lipid binding"/>
    <property type="evidence" value="ECO:0007669"/>
    <property type="project" value="InterPro"/>
</dbReference>
<dbReference type="Proteomes" id="UP000006813">
    <property type="component" value="Unassembled WGS sequence"/>
</dbReference>
<protein>
    <submittedName>
        <fullName evidence="3">Short palate, lung and nasal epithelium carcinoma-associated protein 3</fullName>
    </submittedName>
</protein>
<feature type="signal peptide" evidence="1">
    <location>
        <begin position="1"/>
        <end position="17"/>
    </location>
</feature>
<dbReference type="EMBL" id="JH171305">
    <property type="protein sequence ID" value="EHB11312.1"/>
    <property type="molecule type" value="Genomic_DNA"/>
</dbReference>
<dbReference type="InterPro" id="IPR017942">
    <property type="entry name" value="Lipid-bd_serum_glycop_N"/>
</dbReference>
<name>G5BPV4_HETGA</name>
<feature type="chain" id="PRO_5003474557" evidence="1">
    <location>
        <begin position="18"/>
        <end position="222"/>
    </location>
</feature>
<dbReference type="STRING" id="10181.G5BPV4"/>
<dbReference type="eggNOG" id="ENOG502T3DV">
    <property type="taxonomic scope" value="Eukaryota"/>
</dbReference>
<dbReference type="PANTHER" id="PTHR47736">
    <property type="entry name" value="BPI FOLD-CONTAINING FAMILY A MEMBER 3"/>
    <property type="match status" value="1"/>
</dbReference>
<dbReference type="InParanoid" id="G5BPV4"/>
<gene>
    <name evidence="3" type="ORF">GW7_12310</name>
</gene>
<keyword evidence="1" id="KW-0732">Signal</keyword>
<accession>G5BPV4</accession>
<dbReference type="SUPFAM" id="SSF55394">
    <property type="entry name" value="Bactericidal permeability-increasing protein, BPI"/>
    <property type="match status" value="1"/>
</dbReference>
<feature type="non-terminal residue" evidence="3">
    <location>
        <position position="222"/>
    </location>
</feature>
<proteinExistence type="predicted"/>
<dbReference type="InterPro" id="IPR017943">
    <property type="entry name" value="Bactericidal_perm-incr_a/b_dom"/>
</dbReference>
<feature type="domain" description="Lipid-binding serum glycoprotein N-terminal" evidence="2">
    <location>
        <begin position="48"/>
        <end position="213"/>
    </location>
</feature>
<evidence type="ECO:0000313" key="3">
    <source>
        <dbReference type="EMBL" id="EHB11312.1"/>
    </source>
</evidence>
<dbReference type="InterPro" id="IPR032946">
    <property type="entry name" value="Bpifa3"/>
</dbReference>
<reference evidence="3 4" key="1">
    <citation type="journal article" date="2011" name="Nature">
        <title>Genome sequencing reveals insights into physiology and longevity of the naked mole rat.</title>
        <authorList>
            <person name="Kim E.B."/>
            <person name="Fang X."/>
            <person name="Fushan A.A."/>
            <person name="Huang Z."/>
            <person name="Lobanov A.V."/>
            <person name="Han L."/>
            <person name="Marino S.M."/>
            <person name="Sun X."/>
            <person name="Turanov A.A."/>
            <person name="Yang P."/>
            <person name="Yim S.H."/>
            <person name="Zhao X."/>
            <person name="Kasaikina M.V."/>
            <person name="Stoletzki N."/>
            <person name="Peng C."/>
            <person name="Polak P."/>
            <person name="Xiong Z."/>
            <person name="Kiezun A."/>
            <person name="Zhu Y."/>
            <person name="Chen Y."/>
            <person name="Kryukov G.V."/>
            <person name="Zhang Q."/>
            <person name="Peshkin L."/>
            <person name="Yang L."/>
            <person name="Bronson R.T."/>
            <person name="Buffenstein R."/>
            <person name="Wang B."/>
            <person name="Han C."/>
            <person name="Li Q."/>
            <person name="Chen L."/>
            <person name="Zhao W."/>
            <person name="Sunyaev S.R."/>
            <person name="Park T.J."/>
            <person name="Zhang G."/>
            <person name="Wang J."/>
            <person name="Gladyshev V.N."/>
        </authorList>
    </citation>
    <scope>NUCLEOTIDE SEQUENCE [LARGE SCALE GENOMIC DNA]</scope>
</reference>
<dbReference type="PANTHER" id="PTHR47736:SF1">
    <property type="entry name" value="BPI FOLD-CONTAINING FAMILY A MEMBER 3"/>
    <property type="match status" value="1"/>
</dbReference>
<dbReference type="Gene3D" id="3.15.10.10">
    <property type="entry name" value="Bactericidal permeability-increasing protein, domain 1"/>
    <property type="match status" value="1"/>
</dbReference>
<dbReference type="Pfam" id="PF01273">
    <property type="entry name" value="LBP_BPI_CETP"/>
    <property type="match status" value="1"/>
</dbReference>
<evidence type="ECO:0000313" key="4">
    <source>
        <dbReference type="Proteomes" id="UP000006813"/>
    </source>
</evidence>
<dbReference type="AlphaFoldDB" id="G5BPV4"/>
<evidence type="ECO:0000256" key="1">
    <source>
        <dbReference type="SAM" id="SignalP"/>
    </source>
</evidence>
<feature type="non-terminal residue" evidence="3">
    <location>
        <position position="1"/>
    </location>
</feature>
<sequence>WRLLILLGSLALPSAQHKQLWPGLAWAHSDSKSTLVRIIVQGLMNHNAEDQIQSIHFLDSLNDSRQMVPGMVGWLIGGMKLQQQQQQEISITNVQLDCGRIQMSFHKEWFSINISLEFDIELTLPFNNNSTRLHTSMSLAAEFWLKKDEFGRRDLVVDQCHTEPNVHVIVLAEAIPYKMKHVLHNLKENIGKVIPHLVENQVCPLVGDLLKQLDVKLLKGLM</sequence>
<evidence type="ECO:0000259" key="2">
    <source>
        <dbReference type="Pfam" id="PF01273"/>
    </source>
</evidence>
<organism evidence="3 4">
    <name type="scientific">Heterocephalus glaber</name>
    <name type="common">Naked mole rat</name>
    <dbReference type="NCBI Taxonomy" id="10181"/>
    <lineage>
        <taxon>Eukaryota</taxon>
        <taxon>Metazoa</taxon>
        <taxon>Chordata</taxon>
        <taxon>Craniata</taxon>
        <taxon>Vertebrata</taxon>
        <taxon>Euteleostomi</taxon>
        <taxon>Mammalia</taxon>
        <taxon>Eutheria</taxon>
        <taxon>Euarchontoglires</taxon>
        <taxon>Glires</taxon>
        <taxon>Rodentia</taxon>
        <taxon>Hystricomorpha</taxon>
        <taxon>Bathyergidae</taxon>
        <taxon>Heterocephalus</taxon>
    </lineage>
</organism>